<protein>
    <submittedName>
        <fullName evidence="8">RDD family protein</fullName>
    </submittedName>
</protein>
<dbReference type="Pfam" id="PF06271">
    <property type="entry name" value="RDD"/>
    <property type="match status" value="1"/>
</dbReference>
<name>A0ABZ0ILI6_9BACT</name>
<sequence>MSIVPATFDQRLLAQSIDITFLLPFLFILDGLWETDSNWFWAVCILLYHGYAVGMEASALKATVGKKMAGLSVRMDDERPVDLKNAVVRNLCKWVSLLPISAGFFMIYLRRDARSFHDIISKSKVVSSSN</sequence>
<dbReference type="InterPro" id="IPR010432">
    <property type="entry name" value="RDD"/>
</dbReference>
<evidence type="ECO:0000313" key="8">
    <source>
        <dbReference type="EMBL" id="WOK05551.1"/>
    </source>
</evidence>
<organism evidence="8 9">
    <name type="scientific">Imperialibacter roseus</name>
    <dbReference type="NCBI Taxonomy" id="1324217"/>
    <lineage>
        <taxon>Bacteria</taxon>
        <taxon>Pseudomonadati</taxon>
        <taxon>Bacteroidota</taxon>
        <taxon>Cytophagia</taxon>
        <taxon>Cytophagales</taxon>
        <taxon>Flammeovirgaceae</taxon>
        <taxon>Imperialibacter</taxon>
    </lineage>
</organism>
<comment type="subcellular location">
    <subcellularLocation>
        <location evidence="1">Cell membrane</location>
        <topology evidence="1">Multi-pass membrane protein</topology>
    </subcellularLocation>
</comment>
<feature type="transmembrane region" description="Helical" evidence="6">
    <location>
        <begin position="12"/>
        <end position="33"/>
    </location>
</feature>
<keyword evidence="2" id="KW-1003">Cell membrane</keyword>
<dbReference type="RefSeq" id="WP_317488310.1">
    <property type="nucleotide sequence ID" value="NZ_CP136051.1"/>
</dbReference>
<keyword evidence="5 6" id="KW-0472">Membrane</keyword>
<keyword evidence="4 6" id="KW-1133">Transmembrane helix</keyword>
<evidence type="ECO:0000313" key="9">
    <source>
        <dbReference type="Proteomes" id="UP001302349"/>
    </source>
</evidence>
<keyword evidence="3 6" id="KW-0812">Transmembrane</keyword>
<evidence type="ECO:0000259" key="7">
    <source>
        <dbReference type="Pfam" id="PF06271"/>
    </source>
</evidence>
<keyword evidence="9" id="KW-1185">Reference proteome</keyword>
<dbReference type="Proteomes" id="UP001302349">
    <property type="component" value="Chromosome"/>
</dbReference>
<evidence type="ECO:0000256" key="5">
    <source>
        <dbReference type="ARBA" id="ARBA00023136"/>
    </source>
</evidence>
<feature type="domain" description="RDD" evidence="7">
    <location>
        <begin position="6"/>
        <end position="121"/>
    </location>
</feature>
<evidence type="ECO:0000256" key="2">
    <source>
        <dbReference type="ARBA" id="ARBA00022475"/>
    </source>
</evidence>
<dbReference type="InterPro" id="IPR051791">
    <property type="entry name" value="Pra-immunoreactive"/>
</dbReference>
<accession>A0ABZ0ILI6</accession>
<dbReference type="PANTHER" id="PTHR36115">
    <property type="entry name" value="PROLINE-RICH ANTIGEN HOMOLOG-RELATED"/>
    <property type="match status" value="1"/>
</dbReference>
<gene>
    <name evidence="8" type="ORF">RT717_20970</name>
</gene>
<evidence type="ECO:0000256" key="4">
    <source>
        <dbReference type="ARBA" id="ARBA00022989"/>
    </source>
</evidence>
<dbReference type="EMBL" id="CP136051">
    <property type="protein sequence ID" value="WOK05551.1"/>
    <property type="molecule type" value="Genomic_DNA"/>
</dbReference>
<dbReference type="PANTHER" id="PTHR36115:SF4">
    <property type="entry name" value="MEMBRANE PROTEIN"/>
    <property type="match status" value="1"/>
</dbReference>
<evidence type="ECO:0000256" key="1">
    <source>
        <dbReference type="ARBA" id="ARBA00004651"/>
    </source>
</evidence>
<reference evidence="8 9" key="1">
    <citation type="journal article" date="2023" name="Microbiol. Resour. Announc.">
        <title>Complete Genome Sequence of Imperialibacter roseus strain P4T.</title>
        <authorList>
            <person name="Tizabi D.R."/>
            <person name="Bachvaroff T."/>
            <person name="Hill R.T."/>
        </authorList>
    </citation>
    <scope>NUCLEOTIDE SEQUENCE [LARGE SCALE GENOMIC DNA]</scope>
    <source>
        <strain evidence="8 9">P4T</strain>
    </source>
</reference>
<proteinExistence type="predicted"/>
<evidence type="ECO:0000256" key="6">
    <source>
        <dbReference type="SAM" id="Phobius"/>
    </source>
</evidence>
<feature type="transmembrane region" description="Helical" evidence="6">
    <location>
        <begin position="39"/>
        <end position="60"/>
    </location>
</feature>
<evidence type="ECO:0000256" key="3">
    <source>
        <dbReference type="ARBA" id="ARBA00022692"/>
    </source>
</evidence>